<comment type="caution">
    <text evidence="1">The sequence shown here is derived from an EMBL/GenBank/DDBJ whole genome shotgun (WGS) entry which is preliminary data.</text>
</comment>
<evidence type="ECO:0000313" key="2">
    <source>
        <dbReference type="Proteomes" id="UP001165121"/>
    </source>
</evidence>
<gene>
    <name evidence="1" type="ORF">Pfra01_002842900</name>
</gene>
<dbReference type="AlphaFoldDB" id="A0A9W7D8Z5"/>
<accession>A0A9W7D8Z5</accession>
<dbReference type="Proteomes" id="UP001165121">
    <property type="component" value="Unassembled WGS sequence"/>
</dbReference>
<dbReference type="OrthoDB" id="142471at2759"/>
<reference evidence="1" key="1">
    <citation type="submission" date="2023-04" db="EMBL/GenBank/DDBJ databases">
        <title>Phytophthora fragariaefolia NBRC 109709.</title>
        <authorList>
            <person name="Ichikawa N."/>
            <person name="Sato H."/>
            <person name="Tonouchi N."/>
        </authorList>
    </citation>
    <scope>NUCLEOTIDE SEQUENCE</scope>
    <source>
        <strain evidence="1">NBRC 109709</strain>
    </source>
</reference>
<proteinExistence type="predicted"/>
<name>A0A9W7D8Z5_9STRA</name>
<protein>
    <submittedName>
        <fullName evidence="1">Unnamed protein product</fullName>
    </submittedName>
</protein>
<keyword evidence="2" id="KW-1185">Reference proteome</keyword>
<dbReference type="EMBL" id="BSXT01008904">
    <property type="protein sequence ID" value="GMF68099.1"/>
    <property type="molecule type" value="Genomic_DNA"/>
</dbReference>
<sequence>MKKVGCRMKIRLEAVDANNCGGPWRIVHLDGSLNYYHPPIRDPRVHSGHRRRDADSFGLLTTASDDIISAQLSSGITPGRVMATLRHANSSMLLTVKNIANSKDGYTSVAYTPWVNVHEVCMTHINKISTWY</sequence>
<organism evidence="1 2">
    <name type="scientific">Phytophthora fragariaefolia</name>
    <dbReference type="NCBI Taxonomy" id="1490495"/>
    <lineage>
        <taxon>Eukaryota</taxon>
        <taxon>Sar</taxon>
        <taxon>Stramenopiles</taxon>
        <taxon>Oomycota</taxon>
        <taxon>Peronosporomycetes</taxon>
        <taxon>Peronosporales</taxon>
        <taxon>Peronosporaceae</taxon>
        <taxon>Phytophthora</taxon>
    </lineage>
</organism>
<evidence type="ECO:0000313" key="1">
    <source>
        <dbReference type="EMBL" id="GMF68099.1"/>
    </source>
</evidence>